<comment type="caution">
    <text evidence="3">The sequence shown here is derived from an EMBL/GenBank/DDBJ whole genome shotgun (WGS) entry which is preliminary data.</text>
</comment>
<evidence type="ECO:0000256" key="1">
    <source>
        <dbReference type="SAM" id="MobiDB-lite"/>
    </source>
</evidence>
<dbReference type="SUPFAM" id="SSF56112">
    <property type="entry name" value="Protein kinase-like (PK-like)"/>
    <property type="match status" value="1"/>
</dbReference>
<feature type="domain" description="Protein kinase" evidence="2">
    <location>
        <begin position="1"/>
        <end position="310"/>
    </location>
</feature>
<dbReference type="RefSeq" id="WP_073857982.1">
    <property type="nucleotide sequence ID" value="NZ_CP080332.1"/>
</dbReference>
<sequence>MLRLDNGAVIELGSVVARAGEGTIYDVIGHPEWVAKIFHPDLKDLAAKRAKVAAMVESVPDGVHQADGFVVLTWPLHLVSGDDGTVGYVMPRLDISNAVEIHTISNPSNRANPLPAAPQWTPHVAWHHLVNIAANLCLAVETVHRVDAVIGDFQERNILVNDTTRVSLVDCDSMQFTDRNGQQYLCGVGRAEFTAPELAGVDLSRTARDKPSDLFALAVHVHLLLMAGNHPFLRGEWTGPGEQPDALSLARTGQWAGGPQSNLRTHALAPPVDFLPPAIQQLFTRAFTDGVRDPSVRPSAAAWREQLQRIQVGTCARGHQIPVEADPCPWCAIDDARAVRKSAHPQPAVPQRAMPVVPKQPAVAPYGRPLPAAPVPSRTRRNVLIGVGAAVALVASIVTVTIALSDSGDDRSTATGSSAATTRNAAGNSGATATVQSCDVPSSFGSATVSLTQEGLAVDVPIQTDCDAAVSLSGAGVQVAVFDGARDVAAGVFNLDMRPVVVSGQTTQRFVFPAGMYWRTPEMVSSTLTAEITGAEQDVTSRSTTGSGAVAADRPLPPAHGTFDSVAAAALSELSGADYPAVRDGLANRWVPQISSKQIGLVTDGITYADPDILRNHLSLRQRYEAVRLVWSGHWTTFNAPNWWVTVVGSPSGDPAVANGWCDAHNIDSWNCIAKYISDTAGPDGTTVIRR</sequence>
<dbReference type="InterPro" id="IPR011009">
    <property type="entry name" value="Kinase-like_dom_sf"/>
</dbReference>
<dbReference type="EMBL" id="MIJD01000008">
    <property type="protein sequence ID" value="OPE56100.1"/>
    <property type="molecule type" value="Genomic_DNA"/>
</dbReference>
<dbReference type="PROSITE" id="PS50011">
    <property type="entry name" value="PROTEIN_KINASE_DOM"/>
    <property type="match status" value="1"/>
</dbReference>
<organism evidence="3 4">
    <name type="scientific">Mycolicibacterium diernhoferi</name>
    <dbReference type="NCBI Taxonomy" id="1801"/>
    <lineage>
        <taxon>Bacteria</taxon>
        <taxon>Bacillati</taxon>
        <taxon>Actinomycetota</taxon>
        <taxon>Actinomycetes</taxon>
        <taxon>Mycobacteriales</taxon>
        <taxon>Mycobacteriaceae</taxon>
        <taxon>Mycolicibacterium</taxon>
    </lineage>
</organism>
<dbReference type="STRING" id="1801.BRW64_18920"/>
<dbReference type="AlphaFoldDB" id="A0A1Q4H9E9"/>
<feature type="region of interest" description="Disordered" evidence="1">
    <location>
        <begin position="408"/>
        <end position="429"/>
    </location>
</feature>
<dbReference type="InterPro" id="IPR000719">
    <property type="entry name" value="Prot_kinase_dom"/>
</dbReference>
<feature type="region of interest" description="Disordered" evidence="1">
    <location>
        <begin position="535"/>
        <end position="555"/>
    </location>
</feature>
<dbReference type="Gene3D" id="1.10.510.10">
    <property type="entry name" value="Transferase(Phosphotransferase) domain 1"/>
    <property type="match status" value="1"/>
</dbReference>
<accession>A0A1Q4H9E9</accession>
<evidence type="ECO:0000313" key="3">
    <source>
        <dbReference type="EMBL" id="OPE56100.1"/>
    </source>
</evidence>
<proteinExistence type="predicted"/>
<protein>
    <recommendedName>
        <fullName evidence="2">Protein kinase domain-containing protein</fullName>
    </recommendedName>
</protein>
<dbReference type="GO" id="GO:0005524">
    <property type="term" value="F:ATP binding"/>
    <property type="evidence" value="ECO:0007669"/>
    <property type="project" value="InterPro"/>
</dbReference>
<evidence type="ECO:0000313" key="4">
    <source>
        <dbReference type="Proteomes" id="UP000191039"/>
    </source>
</evidence>
<dbReference type="GO" id="GO:0004672">
    <property type="term" value="F:protein kinase activity"/>
    <property type="evidence" value="ECO:0007669"/>
    <property type="project" value="InterPro"/>
</dbReference>
<evidence type="ECO:0000259" key="2">
    <source>
        <dbReference type="PROSITE" id="PS50011"/>
    </source>
</evidence>
<gene>
    <name evidence="3" type="ORF">BV510_01610</name>
</gene>
<feature type="compositionally biased region" description="Polar residues" evidence="1">
    <location>
        <begin position="538"/>
        <end position="547"/>
    </location>
</feature>
<feature type="compositionally biased region" description="Low complexity" evidence="1">
    <location>
        <begin position="413"/>
        <end position="429"/>
    </location>
</feature>
<name>A0A1Q4H9E9_9MYCO</name>
<reference evidence="3 4" key="1">
    <citation type="submission" date="2016-09" db="EMBL/GenBank/DDBJ databases">
        <title>genome sequences of unsequenced Mycobacteria.</title>
        <authorList>
            <person name="Greninger A.L."/>
            <person name="Jerome K.R."/>
            <person name="Mcnair B."/>
            <person name="Wallis C."/>
            <person name="Fang F."/>
        </authorList>
    </citation>
    <scope>NUCLEOTIDE SEQUENCE [LARGE SCALE GENOMIC DNA]</scope>
    <source>
        <strain evidence="3 4">BM1</strain>
    </source>
</reference>
<dbReference type="Proteomes" id="UP000191039">
    <property type="component" value="Unassembled WGS sequence"/>
</dbReference>